<dbReference type="Proteomes" id="UP000278627">
    <property type="component" value="Unassembled WGS sequence"/>
</dbReference>
<protein>
    <submittedName>
        <fullName evidence="2 4">Uncharacterized protein</fullName>
    </submittedName>
</protein>
<evidence type="ECO:0000313" key="3">
    <source>
        <dbReference type="Proteomes" id="UP000278627"/>
    </source>
</evidence>
<accession>A0A0N4TEG7</accession>
<proteinExistence type="predicted"/>
<name>A0A0N4TEG7_BRUPA</name>
<organism evidence="4">
    <name type="scientific">Brugia pahangi</name>
    <name type="common">Filarial nematode worm</name>
    <dbReference type="NCBI Taxonomy" id="6280"/>
    <lineage>
        <taxon>Eukaryota</taxon>
        <taxon>Metazoa</taxon>
        <taxon>Ecdysozoa</taxon>
        <taxon>Nematoda</taxon>
        <taxon>Chromadorea</taxon>
        <taxon>Rhabditida</taxon>
        <taxon>Spirurina</taxon>
        <taxon>Spiruromorpha</taxon>
        <taxon>Filarioidea</taxon>
        <taxon>Onchocercidae</taxon>
        <taxon>Brugia</taxon>
    </lineage>
</organism>
<dbReference type="WBParaSite" id="BPAG_0000660501-mRNA-1">
    <property type="protein sequence ID" value="BPAG_0000660501-mRNA-1"/>
    <property type="gene ID" value="BPAG_0000660501"/>
</dbReference>
<dbReference type="EMBL" id="UZAD01006164">
    <property type="protein sequence ID" value="VDN87752.1"/>
    <property type="molecule type" value="Genomic_DNA"/>
</dbReference>
<feature type="compositionally biased region" description="Basic and acidic residues" evidence="1">
    <location>
        <begin position="60"/>
        <end position="74"/>
    </location>
</feature>
<reference evidence="4" key="1">
    <citation type="submission" date="2017-02" db="UniProtKB">
        <authorList>
            <consortium name="WormBaseParasite"/>
        </authorList>
    </citation>
    <scope>IDENTIFICATION</scope>
</reference>
<reference evidence="2 3" key="2">
    <citation type="submission" date="2018-11" db="EMBL/GenBank/DDBJ databases">
        <authorList>
            <consortium name="Pathogen Informatics"/>
        </authorList>
    </citation>
    <scope>NUCLEOTIDE SEQUENCE [LARGE SCALE GENOMIC DNA]</scope>
</reference>
<evidence type="ECO:0000256" key="1">
    <source>
        <dbReference type="SAM" id="MobiDB-lite"/>
    </source>
</evidence>
<feature type="region of interest" description="Disordered" evidence="1">
    <location>
        <begin position="60"/>
        <end position="81"/>
    </location>
</feature>
<keyword evidence="3" id="KW-1185">Reference proteome</keyword>
<dbReference type="AlphaFoldDB" id="A0A0N4TEG7"/>
<evidence type="ECO:0000313" key="4">
    <source>
        <dbReference type="WBParaSite" id="BPAG_0000660501-mRNA-1"/>
    </source>
</evidence>
<evidence type="ECO:0000313" key="2">
    <source>
        <dbReference type="EMBL" id="VDN87752.1"/>
    </source>
</evidence>
<gene>
    <name evidence="2" type="ORF">BPAG_LOCUS6566</name>
</gene>
<sequence length="97" mass="11490">MIDQSHDWLANPGAIINGFLQPLQAQIHNVERTQMDGRNNRYHQQRQIFDVKSISNDKRLNEMSKERKKERKNENLIMDRTNRKEELAKACLNDEKG</sequence>